<accession>A0A011MI94</accession>
<organism evidence="1 2">
    <name type="scientific">Candidatus Accumulibacter adjunctus</name>
    <dbReference type="NCBI Taxonomy" id="1454001"/>
    <lineage>
        <taxon>Bacteria</taxon>
        <taxon>Pseudomonadati</taxon>
        <taxon>Pseudomonadota</taxon>
        <taxon>Betaproteobacteria</taxon>
        <taxon>Candidatus Accumulibacter</taxon>
    </lineage>
</organism>
<comment type="caution">
    <text evidence="1">The sequence shown here is derived from an EMBL/GenBank/DDBJ whole genome shotgun (WGS) entry which is preliminary data.</text>
</comment>
<evidence type="ECO:0000313" key="2">
    <source>
        <dbReference type="Proteomes" id="UP000020218"/>
    </source>
</evidence>
<proteinExistence type="predicted"/>
<gene>
    <name evidence="1" type="ORF">AW08_00146</name>
</gene>
<dbReference type="Pfam" id="PF20245">
    <property type="entry name" value="DUF6600"/>
    <property type="match status" value="1"/>
</dbReference>
<sequence length="397" mass="42743">MPHPPHNPQHCARSLLRTLLSSTATRPAEADPVARVGRLARSVGPVFLSRAAGSGAEAAIGNWPLTSGDLLSTGVGGSAEVEIGSTLVQLAAESVLALLRVDDRQLVLRLREGSLVIRCRSLAMARQTAIECAGLRFEPCDAGRYGLHALAEGATATAWEGMLRCSAADRSRIIGAGQSILLGGDGESEDGTRALDSDELARWNPAGEAEPETSEEFRHVSPELTGAADLTAHGDWYESPAYGAVWFPRDLAADWAPYRVGHWAWLAPWGWTWIGAEPWAFAPFHYGRWASFRGAWGWLPGGRGQRPVYAPALVAWSDPVEAGRPPCGSQPATDWLPLGPHEAYVPTYRCSDDYVRQINAAHVGDGSETDDHGRHPLMTLWARAREPRRSPAGAATT</sequence>
<evidence type="ECO:0000313" key="1">
    <source>
        <dbReference type="EMBL" id="EXI69653.1"/>
    </source>
</evidence>
<dbReference type="InterPro" id="IPR046535">
    <property type="entry name" value="DUF6600"/>
</dbReference>
<protein>
    <submittedName>
        <fullName evidence="1">Uncharacterized protein</fullName>
    </submittedName>
</protein>
<dbReference type="EMBL" id="JFAX01000001">
    <property type="protein sequence ID" value="EXI69653.1"/>
    <property type="molecule type" value="Genomic_DNA"/>
</dbReference>
<keyword evidence="2" id="KW-1185">Reference proteome</keyword>
<dbReference type="PATRIC" id="fig|1454001.3.peg.329"/>
<dbReference type="Proteomes" id="UP000020218">
    <property type="component" value="Unassembled WGS sequence"/>
</dbReference>
<reference evidence="1" key="1">
    <citation type="submission" date="2014-02" db="EMBL/GenBank/DDBJ databases">
        <title>Expanding our view of genomic diversity in Candidatus Accumulibacter clades.</title>
        <authorList>
            <person name="Skennerton C.T."/>
            <person name="Barr J.J."/>
            <person name="Slater F.R."/>
            <person name="Bond P.L."/>
            <person name="Tyson G.W."/>
        </authorList>
    </citation>
    <scope>NUCLEOTIDE SEQUENCE [LARGE SCALE GENOMIC DNA]</scope>
</reference>
<dbReference type="AlphaFoldDB" id="A0A011MI94"/>
<dbReference type="STRING" id="1454001.AW08_00146"/>
<name>A0A011MI94_9PROT</name>